<gene>
    <name evidence="1" type="ORF">ARMSODRAFT_952215</name>
</gene>
<keyword evidence="2" id="KW-1185">Reference proteome</keyword>
<accession>A0A2H3CCR0</accession>
<sequence>MTIRSVDAFSRMLHTARSATRSHLSSLLPVMPTPSAGRLPLRPHSIALTTADRQRVRNEPEERI</sequence>
<evidence type="ECO:0000313" key="1">
    <source>
        <dbReference type="EMBL" id="PBK74557.1"/>
    </source>
</evidence>
<dbReference type="Proteomes" id="UP000218334">
    <property type="component" value="Unassembled WGS sequence"/>
</dbReference>
<name>A0A2H3CCR0_9AGAR</name>
<dbReference type="EMBL" id="KZ293419">
    <property type="protein sequence ID" value="PBK74557.1"/>
    <property type="molecule type" value="Genomic_DNA"/>
</dbReference>
<reference evidence="2" key="1">
    <citation type="journal article" date="2017" name="Nat. Ecol. Evol.">
        <title>Genome expansion and lineage-specific genetic innovations in the forest pathogenic fungi Armillaria.</title>
        <authorList>
            <person name="Sipos G."/>
            <person name="Prasanna A.N."/>
            <person name="Walter M.C."/>
            <person name="O'Connor E."/>
            <person name="Balint B."/>
            <person name="Krizsan K."/>
            <person name="Kiss B."/>
            <person name="Hess J."/>
            <person name="Varga T."/>
            <person name="Slot J."/>
            <person name="Riley R."/>
            <person name="Boka B."/>
            <person name="Rigling D."/>
            <person name="Barry K."/>
            <person name="Lee J."/>
            <person name="Mihaltcheva S."/>
            <person name="LaButti K."/>
            <person name="Lipzen A."/>
            <person name="Waldron R."/>
            <person name="Moloney N.M."/>
            <person name="Sperisen C."/>
            <person name="Kredics L."/>
            <person name="Vagvoelgyi C."/>
            <person name="Patrignani A."/>
            <person name="Fitzpatrick D."/>
            <person name="Nagy I."/>
            <person name="Doyle S."/>
            <person name="Anderson J.B."/>
            <person name="Grigoriev I.V."/>
            <person name="Gueldener U."/>
            <person name="Muensterkoetter M."/>
            <person name="Nagy L.G."/>
        </authorList>
    </citation>
    <scope>NUCLEOTIDE SEQUENCE [LARGE SCALE GENOMIC DNA]</scope>
    <source>
        <strain evidence="2">28-4</strain>
    </source>
</reference>
<proteinExistence type="predicted"/>
<dbReference type="AlphaFoldDB" id="A0A2H3CCR0"/>
<evidence type="ECO:0000313" key="2">
    <source>
        <dbReference type="Proteomes" id="UP000218334"/>
    </source>
</evidence>
<protein>
    <submittedName>
        <fullName evidence="1">Uncharacterized protein</fullName>
    </submittedName>
</protein>
<organism evidence="1 2">
    <name type="scientific">Armillaria solidipes</name>
    <dbReference type="NCBI Taxonomy" id="1076256"/>
    <lineage>
        <taxon>Eukaryota</taxon>
        <taxon>Fungi</taxon>
        <taxon>Dikarya</taxon>
        <taxon>Basidiomycota</taxon>
        <taxon>Agaricomycotina</taxon>
        <taxon>Agaricomycetes</taxon>
        <taxon>Agaricomycetidae</taxon>
        <taxon>Agaricales</taxon>
        <taxon>Marasmiineae</taxon>
        <taxon>Physalacriaceae</taxon>
        <taxon>Armillaria</taxon>
    </lineage>
</organism>